<evidence type="ECO:0000313" key="1">
    <source>
        <dbReference type="EMBL" id="MCF2526669.1"/>
    </source>
</evidence>
<keyword evidence="2" id="KW-1185">Reference proteome</keyword>
<dbReference type="EMBL" id="JAKFHA010000002">
    <property type="protein sequence ID" value="MCF2526669.1"/>
    <property type="molecule type" value="Genomic_DNA"/>
</dbReference>
<gene>
    <name evidence="1" type="ORF">LZ495_05460</name>
</gene>
<dbReference type="AlphaFoldDB" id="A0AA41PVJ6"/>
<organism evidence="1 2">
    <name type="scientific">Yinghuangia soli</name>
    <dbReference type="NCBI Taxonomy" id="2908204"/>
    <lineage>
        <taxon>Bacteria</taxon>
        <taxon>Bacillati</taxon>
        <taxon>Actinomycetota</taxon>
        <taxon>Actinomycetes</taxon>
        <taxon>Kitasatosporales</taxon>
        <taxon>Streptomycetaceae</taxon>
        <taxon>Yinghuangia</taxon>
    </lineage>
</organism>
<evidence type="ECO:0000313" key="2">
    <source>
        <dbReference type="Proteomes" id="UP001165378"/>
    </source>
</evidence>
<dbReference type="Proteomes" id="UP001165378">
    <property type="component" value="Unassembled WGS sequence"/>
</dbReference>
<dbReference type="RefSeq" id="WP_235050794.1">
    <property type="nucleotide sequence ID" value="NZ_JAKFHA010000002.1"/>
</dbReference>
<protein>
    <submittedName>
        <fullName evidence="1">Uncharacterized protein</fullName>
    </submittedName>
</protein>
<proteinExistence type="predicted"/>
<sequence>MDCDVWLVPLVDALCHNPENPFKDELAAYDAVLTASGLPTVPVYAWSEGLEKGVWTVGAFDHDSLHYLRRAYLLHRTGFPVTPVDSLGDDYDQLLETFEAAAQHSHLVWHYDHAGAYLPVDFPRPLMDEPLPEDGGPLGSSLGMLRELEDLAPYIGVDLLDPPQPAPTYDGGPYARERFVWAVLYRAAQLSVGQGSMIVFA</sequence>
<comment type="caution">
    <text evidence="1">The sequence shown here is derived from an EMBL/GenBank/DDBJ whole genome shotgun (WGS) entry which is preliminary data.</text>
</comment>
<name>A0AA41PVJ6_9ACTN</name>
<accession>A0AA41PVJ6</accession>
<reference evidence="1" key="1">
    <citation type="submission" date="2022-01" db="EMBL/GenBank/DDBJ databases">
        <title>Genome-Based Taxonomic Classification of the Phylum Actinobacteria.</title>
        <authorList>
            <person name="Gao Y."/>
        </authorList>
    </citation>
    <scope>NUCLEOTIDE SEQUENCE</scope>
    <source>
        <strain evidence="1">KLBMP 8922</strain>
    </source>
</reference>